<name>A0A9P7DEL5_9AGAM</name>
<dbReference type="PROSITE" id="PS50294">
    <property type="entry name" value="WD_REPEATS_REGION"/>
    <property type="match status" value="4"/>
</dbReference>
<feature type="repeat" description="WD" evidence="3">
    <location>
        <begin position="267"/>
        <end position="297"/>
    </location>
</feature>
<protein>
    <submittedName>
        <fullName evidence="4">WD40-repeat-containing domain protein</fullName>
    </submittedName>
</protein>
<dbReference type="SMART" id="SM00320">
    <property type="entry name" value="WD40"/>
    <property type="match status" value="6"/>
</dbReference>
<gene>
    <name evidence="4" type="ORF">HD556DRAFT_663316</name>
</gene>
<evidence type="ECO:0000256" key="3">
    <source>
        <dbReference type="PROSITE-ProRule" id="PRU00221"/>
    </source>
</evidence>
<evidence type="ECO:0000256" key="2">
    <source>
        <dbReference type="ARBA" id="ARBA00022737"/>
    </source>
</evidence>
<dbReference type="InterPro" id="IPR036322">
    <property type="entry name" value="WD40_repeat_dom_sf"/>
</dbReference>
<dbReference type="EMBL" id="JABBWE010000045">
    <property type="protein sequence ID" value="KAG1791051.1"/>
    <property type="molecule type" value="Genomic_DNA"/>
</dbReference>
<sequence length="316" mass="34588">MVTGYEREILKKICSTRADVIRRSSMSKMACARTYHSSPRPISDLSASDSNKVYCIALSPDGKKVVSGSKDGIVKLWDIDTCKIITRWMGHKETVVSVCWSRDGQRVLSGSGDGIARQWGVESRETTLESIETGHVFLWAVVYSPNMIATGGHDGPWTGQPIEGSIKIWDTKTGELVATLKGHTWTVGCLAYTKDGKTLISGSDDHSIRTWNTKTWKQTALLQAHTNQIWAIVTSPNDHILASASYDNTALLWNLDIGQPIGPPLWHVNFVDSVSFSGDGKLLATACCDTNTYTWDVAGIVKEAGLDDLLLNSKVS</sequence>
<feature type="repeat" description="WD" evidence="3">
    <location>
        <begin position="46"/>
        <end position="87"/>
    </location>
</feature>
<dbReference type="AlphaFoldDB" id="A0A9P7DEL5"/>
<dbReference type="PANTHER" id="PTHR44019:SF8">
    <property type="entry name" value="POC1 CENTRIOLAR PROTEIN HOMOLOG"/>
    <property type="match status" value="1"/>
</dbReference>
<dbReference type="InterPro" id="IPR020472">
    <property type="entry name" value="WD40_PAC1"/>
</dbReference>
<keyword evidence="5" id="KW-1185">Reference proteome</keyword>
<keyword evidence="2" id="KW-0677">Repeat</keyword>
<dbReference type="InterPro" id="IPR001680">
    <property type="entry name" value="WD40_rpt"/>
</dbReference>
<feature type="repeat" description="WD" evidence="3">
    <location>
        <begin position="222"/>
        <end position="263"/>
    </location>
</feature>
<dbReference type="RefSeq" id="XP_041157961.1">
    <property type="nucleotide sequence ID" value="XM_041311239.1"/>
</dbReference>
<dbReference type="PANTHER" id="PTHR44019">
    <property type="entry name" value="WD REPEAT-CONTAINING PROTEIN 55"/>
    <property type="match status" value="1"/>
</dbReference>
<dbReference type="PROSITE" id="PS50082">
    <property type="entry name" value="WD_REPEATS_2"/>
    <property type="match status" value="5"/>
</dbReference>
<dbReference type="OrthoDB" id="3203311at2759"/>
<dbReference type="GeneID" id="64605003"/>
<evidence type="ECO:0000256" key="1">
    <source>
        <dbReference type="ARBA" id="ARBA00022574"/>
    </source>
</evidence>
<dbReference type="PROSITE" id="PS00678">
    <property type="entry name" value="WD_REPEATS_1"/>
    <property type="match status" value="4"/>
</dbReference>
<dbReference type="InterPro" id="IPR015943">
    <property type="entry name" value="WD40/YVTN_repeat-like_dom_sf"/>
</dbReference>
<dbReference type="PRINTS" id="PR00320">
    <property type="entry name" value="GPROTEINBRPT"/>
</dbReference>
<accession>A0A9P7DEL5</accession>
<evidence type="ECO:0000313" key="5">
    <source>
        <dbReference type="Proteomes" id="UP000719766"/>
    </source>
</evidence>
<dbReference type="Gene3D" id="2.130.10.10">
    <property type="entry name" value="YVTN repeat-like/Quinoprotein amine dehydrogenase"/>
    <property type="match status" value="2"/>
</dbReference>
<feature type="repeat" description="WD" evidence="3">
    <location>
        <begin position="88"/>
        <end position="129"/>
    </location>
</feature>
<dbReference type="CDD" id="cd00200">
    <property type="entry name" value="WD40"/>
    <property type="match status" value="1"/>
</dbReference>
<dbReference type="InterPro" id="IPR019775">
    <property type="entry name" value="WD40_repeat_CS"/>
</dbReference>
<organism evidence="4 5">
    <name type="scientific">Suillus plorans</name>
    <dbReference type="NCBI Taxonomy" id="116603"/>
    <lineage>
        <taxon>Eukaryota</taxon>
        <taxon>Fungi</taxon>
        <taxon>Dikarya</taxon>
        <taxon>Basidiomycota</taxon>
        <taxon>Agaricomycotina</taxon>
        <taxon>Agaricomycetes</taxon>
        <taxon>Agaricomycetidae</taxon>
        <taxon>Boletales</taxon>
        <taxon>Suillineae</taxon>
        <taxon>Suillaceae</taxon>
        <taxon>Suillus</taxon>
    </lineage>
</organism>
<dbReference type="SUPFAM" id="SSF50978">
    <property type="entry name" value="WD40 repeat-like"/>
    <property type="match status" value="1"/>
</dbReference>
<feature type="repeat" description="WD" evidence="3">
    <location>
        <begin position="180"/>
        <end position="221"/>
    </location>
</feature>
<reference evidence="4" key="1">
    <citation type="journal article" date="2020" name="New Phytol.">
        <title>Comparative genomics reveals dynamic genome evolution in host specialist ectomycorrhizal fungi.</title>
        <authorList>
            <person name="Lofgren L.A."/>
            <person name="Nguyen N.H."/>
            <person name="Vilgalys R."/>
            <person name="Ruytinx J."/>
            <person name="Liao H.L."/>
            <person name="Branco S."/>
            <person name="Kuo A."/>
            <person name="LaButti K."/>
            <person name="Lipzen A."/>
            <person name="Andreopoulos W."/>
            <person name="Pangilinan J."/>
            <person name="Riley R."/>
            <person name="Hundley H."/>
            <person name="Na H."/>
            <person name="Barry K."/>
            <person name="Grigoriev I.V."/>
            <person name="Stajich J.E."/>
            <person name="Kennedy P.G."/>
        </authorList>
    </citation>
    <scope>NUCLEOTIDE SEQUENCE</scope>
    <source>
        <strain evidence="4">S12</strain>
    </source>
</reference>
<dbReference type="InterPro" id="IPR050505">
    <property type="entry name" value="WDR55/POC1"/>
</dbReference>
<dbReference type="Pfam" id="PF00400">
    <property type="entry name" value="WD40"/>
    <property type="match status" value="5"/>
</dbReference>
<evidence type="ECO:0000313" key="4">
    <source>
        <dbReference type="EMBL" id="KAG1791051.1"/>
    </source>
</evidence>
<proteinExistence type="predicted"/>
<keyword evidence="1 3" id="KW-0853">WD repeat</keyword>
<comment type="caution">
    <text evidence="4">The sequence shown here is derived from an EMBL/GenBank/DDBJ whole genome shotgun (WGS) entry which is preliminary data.</text>
</comment>
<dbReference type="Proteomes" id="UP000719766">
    <property type="component" value="Unassembled WGS sequence"/>
</dbReference>